<keyword evidence="1" id="KW-1133">Transmembrane helix</keyword>
<keyword evidence="2" id="KW-0282">Flagellum</keyword>
<reference evidence="3" key="1">
    <citation type="journal article" date="2019" name="Int. J. Syst. Evol. Microbiol.">
        <title>The Global Catalogue of Microorganisms (GCM) 10K type strain sequencing project: providing services to taxonomists for standard genome sequencing and annotation.</title>
        <authorList>
            <consortium name="The Broad Institute Genomics Platform"/>
            <consortium name="The Broad Institute Genome Sequencing Center for Infectious Disease"/>
            <person name="Wu L."/>
            <person name="Ma J."/>
        </authorList>
    </citation>
    <scope>NUCLEOTIDE SEQUENCE [LARGE SCALE GENOMIC DNA]</scope>
    <source>
        <strain evidence="3">JCM 17066</strain>
    </source>
</reference>
<evidence type="ECO:0000256" key="1">
    <source>
        <dbReference type="SAM" id="Phobius"/>
    </source>
</evidence>
<proteinExistence type="predicted"/>
<feature type="transmembrane region" description="Helical" evidence="1">
    <location>
        <begin position="14"/>
        <end position="37"/>
    </location>
</feature>
<evidence type="ECO:0000313" key="3">
    <source>
        <dbReference type="Proteomes" id="UP001596045"/>
    </source>
</evidence>
<name>A0ABW0MD32_9BURK</name>
<dbReference type="EMBL" id="JBHSMT010000026">
    <property type="protein sequence ID" value="MFC5475157.1"/>
    <property type="molecule type" value="Genomic_DNA"/>
</dbReference>
<dbReference type="RefSeq" id="WP_378998258.1">
    <property type="nucleotide sequence ID" value="NZ_JBHSMT010000026.1"/>
</dbReference>
<keyword evidence="2" id="KW-0966">Cell projection</keyword>
<keyword evidence="1" id="KW-0472">Membrane</keyword>
<protein>
    <submittedName>
        <fullName evidence="2">Flagellar hook-length control protein</fullName>
    </submittedName>
</protein>
<dbReference type="Proteomes" id="UP001596045">
    <property type="component" value="Unassembled WGS sequence"/>
</dbReference>
<organism evidence="2 3">
    <name type="scientific">Paraherbaspirillum soli</name>
    <dbReference type="NCBI Taxonomy" id="631222"/>
    <lineage>
        <taxon>Bacteria</taxon>
        <taxon>Pseudomonadati</taxon>
        <taxon>Pseudomonadota</taxon>
        <taxon>Betaproteobacteria</taxon>
        <taxon>Burkholderiales</taxon>
        <taxon>Oxalobacteraceae</taxon>
        <taxon>Paraherbaspirillum</taxon>
    </lineage>
</organism>
<feature type="transmembrane region" description="Helical" evidence="1">
    <location>
        <begin position="43"/>
        <end position="65"/>
    </location>
</feature>
<comment type="caution">
    <text evidence="2">The sequence shown here is derived from an EMBL/GenBank/DDBJ whole genome shotgun (WGS) entry which is preliminary data.</text>
</comment>
<keyword evidence="2" id="KW-0969">Cilium</keyword>
<sequence>MSIAISATIKPSKILLAMIAMQCLMVAAIGILVGVGIVGPLTLAGRLGLAAICLLGALFGIVHYCRSSRPVRIDISGTGQIRIADIALKRTVTALPKMPLVAHLLGGSTLWAHLLLLRFRLDGGQVRTIAILPDCVPDEIFRALSVACRWIALRTHAADPDGLADE</sequence>
<keyword evidence="3" id="KW-1185">Reference proteome</keyword>
<accession>A0ABW0MD32</accession>
<evidence type="ECO:0000313" key="2">
    <source>
        <dbReference type="EMBL" id="MFC5475157.1"/>
    </source>
</evidence>
<gene>
    <name evidence="2" type="ORF">ACFPM8_14440</name>
</gene>
<keyword evidence="1" id="KW-0812">Transmembrane</keyword>